<dbReference type="AlphaFoldDB" id="A1ZLZ8"/>
<sequence>MLFIFAATLMTYGCKKTEKTDPKPETKQLTTTTKSRMTTTRTVYGTSGQDFLQGTSASEQIIAYASNDQVYANGGDDVIYGGKGDDYLQGNDGSDIVKGDQGNDKLYGGSGNDDLYGGKENDDLYGQDGSDKLYGDKGNDKLYGGAGNDKYYYALYGGYDVIDDASGADVLYLQSIAKSQVSVSYSGSNVILNVPSGRVTIKNGSVETVYANGQIVSINSGTPKPTIGSFFYTTTPLVVNSNETLSVQLTENTKTSMNRSYYVEIEINRSAGNWVVASSNIAIGAGKTTTTKNFSMKFNQSGQIYTTVKVYNANKTSLLVSRRGSNLNNVQSGGGGGTSGVPYYWQLNNSVYPYSSCQNTAIAMVINFYGGNTTPDQITNHYGKRQAQTVPGFQSVFNSEAAHFGLRVRDRGTQYGSMSKLNQLLAQGKPVMAHGYTTSYGHLVVFLAFDGTYYTVHDPYGKWDGKYGSSGYYKTATAGKFVKYHKDDVKAAFAPDGYIWLHEIYFQ</sequence>
<dbReference type="EMBL" id="AAWS01000015">
    <property type="protein sequence ID" value="EAY28530.1"/>
    <property type="molecule type" value="Genomic_DNA"/>
</dbReference>
<reference evidence="4 5" key="1">
    <citation type="submission" date="2007-01" db="EMBL/GenBank/DDBJ databases">
        <authorList>
            <person name="Haygood M."/>
            <person name="Podell S."/>
            <person name="Anderson C."/>
            <person name="Hopkinson B."/>
            <person name="Roe K."/>
            <person name="Barbeau K."/>
            <person name="Gaasterland T."/>
            <person name="Ferriera S."/>
            <person name="Johnson J."/>
            <person name="Kravitz S."/>
            <person name="Beeson K."/>
            <person name="Sutton G."/>
            <person name="Rogers Y.-H."/>
            <person name="Friedman R."/>
            <person name="Frazier M."/>
            <person name="Venter J.C."/>
        </authorList>
    </citation>
    <scope>NUCLEOTIDE SEQUENCE [LARGE SCALE GENOMIC DNA]</scope>
    <source>
        <strain evidence="4 5">ATCC 23134</strain>
    </source>
</reference>
<feature type="domain" description="Peptidase C39-like" evidence="3">
    <location>
        <begin position="340"/>
        <end position="460"/>
    </location>
</feature>
<dbReference type="InterPro" id="IPR001343">
    <property type="entry name" value="Hemolysn_Ca-bd"/>
</dbReference>
<comment type="caution">
    <text evidence="4">The sequence shown here is derived from an EMBL/GenBank/DDBJ whole genome shotgun (WGS) entry which is preliminary data.</text>
</comment>
<dbReference type="Gene3D" id="3.90.70.10">
    <property type="entry name" value="Cysteine proteinases"/>
    <property type="match status" value="1"/>
</dbReference>
<proteinExistence type="predicted"/>
<dbReference type="eggNOG" id="COG4990">
    <property type="taxonomic scope" value="Bacteria"/>
</dbReference>
<dbReference type="PANTHER" id="PTHR38340">
    <property type="entry name" value="S-LAYER PROTEIN"/>
    <property type="match status" value="1"/>
</dbReference>
<gene>
    <name evidence="4" type="ORF">M23134_04377</name>
</gene>
<name>A1ZLZ8_MICM2</name>
<keyword evidence="2" id="KW-0964">Secreted</keyword>
<dbReference type="InterPro" id="IPR039564">
    <property type="entry name" value="Peptidase_C39-like"/>
</dbReference>
<dbReference type="GO" id="GO:0005576">
    <property type="term" value="C:extracellular region"/>
    <property type="evidence" value="ECO:0007669"/>
    <property type="project" value="UniProtKB-SubCell"/>
</dbReference>
<comment type="subcellular location">
    <subcellularLocation>
        <location evidence="1">Secreted</location>
    </subcellularLocation>
</comment>
<dbReference type="PROSITE" id="PS00330">
    <property type="entry name" value="HEMOLYSIN_CALCIUM"/>
    <property type="match status" value="2"/>
</dbReference>
<dbReference type="PRINTS" id="PR00313">
    <property type="entry name" value="CABNDNGRPT"/>
</dbReference>
<protein>
    <submittedName>
        <fullName evidence="4">S-layer-RTX protein</fullName>
    </submittedName>
</protein>
<organism evidence="4 5">
    <name type="scientific">Microscilla marina ATCC 23134</name>
    <dbReference type="NCBI Taxonomy" id="313606"/>
    <lineage>
        <taxon>Bacteria</taxon>
        <taxon>Pseudomonadati</taxon>
        <taxon>Bacteroidota</taxon>
        <taxon>Cytophagia</taxon>
        <taxon>Cytophagales</taxon>
        <taxon>Microscillaceae</taxon>
        <taxon>Microscilla</taxon>
    </lineage>
</organism>
<dbReference type="GO" id="GO:0005509">
    <property type="term" value="F:calcium ion binding"/>
    <property type="evidence" value="ECO:0007669"/>
    <property type="project" value="InterPro"/>
</dbReference>
<evidence type="ECO:0000313" key="4">
    <source>
        <dbReference type="EMBL" id="EAY28530.1"/>
    </source>
</evidence>
<dbReference type="PANTHER" id="PTHR38340:SF1">
    <property type="entry name" value="S-LAYER PROTEIN"/>
    <property type="match status" value="1"/>
</dbReference>
<dbReference type="Pfam" id="PF00353">
    <property type="entry name" value="HemolysinCabind"/>
    <property type="match status" value="2"/>
</dbReference>
<evidence type="ECO:0000313" key="5">
    <source>
        <dbReference type="Proteomes" id="UP000004095"/>
    </source>
</evidence>
<evidence type="ECO:0000256" key="2">
    <source>
        <dbReference type="ARBA" id="ARBA00022525"/>
    </source>
</evidence>
<keyword evidence="5" id="KW-1185">Reference proteome</keyword>
<dbReference type="Gene3D" id="2.150.10.10">
    <property type="entry name" value="Serralysin-like metalloprotease, C-terminal"/>
    <property type="match status" value="2"/>
</dbReference>
<dbReference type="SUPFAM" id="SSF51120">
    <property type="entry name" value="beta-Roll"/>
    <property type="match status" value="1"/>
</dbReference>
<evidence type="ECO:0000256" key="1">
    <source>
        <dbReference type="ARBA" id="ARBA00004613"/>
    </source>
</evidence>
<accession>A1ZLZ8</accession>
<dbReference type="Proteomes" id="UP000004095">
    <property type="component" value="Unassembled WGS sequence"/>
</dbReference>
<evidence type="ECO:0000259" key="3">
    <source>
        <dbReference type="Pfam" id="PF13529"/>
    </source>
</evidence>
<dbReference type="eggNOG" id="COG2931">
    <property type="taxonomic scope" value="Bacteria"/>
</dbReference>
<dbReference type="InterPro" id="IPR050557">
    <property type="entry name" value="RTX_toxin/Mannuronan_C5-epim"/>
</dbReference>
<dbReference type="InterPro" id="IPR011049">
    <property type="entry name" value="Serralysin-like_metalloprot_C"/>
</dbReference>
<dbReference type="InterPro" id="IPR018511">
    <property type="entry name" value="Hemolysin-typ_Ca-bd_CS"/>
</dbReference>
<dbReference type="Pfam" id="PF13529">
    <property type="entry name" value="Peptidase_C39_2"/>
    <property type="match status" value="1"/>
</dbReference>